<accession>A0A4Z2IFK5</accession>
<comment type="caution">
    <text evidence="1">The sequence shown here is derived from an EMBL/GenBank/DDBJ whole genome shotgun (WGS) entry which is preliminary data.</text>
</comment>
<gene>
    <name evidence="1" type="ORF">EYF80_013863</name>
</gene>
<dbReference type="AlphaFoldDB" id="A0A4Z2IFK5"/>
<name>A0A4Z2IFK5_9TELE</name>
<dbReference type="Proteomes" id="UP000314294">
    <property type="component" value="Unassembled WGS sequence"/>
</dbReference>
<protein>
    <submittedName>
        <fullName evidence="1">Uncharacterized protein</fullName>
    </submittedName>
</protein>
<sequence length="88" mass="9511">MAASKEAGQRGVQYDGTVGLRPTAMFPRIATIHHPQPVDSEAFLPLGERLMVTSAQFIERPPTLLAQRALTTQLHSPPANLPPSLSLL</sequence>
<keyword evidence="2" id="KW-1185">Reference proteome</keyword>
<dbReference type="EMBL" id="SRLO01000098">
    <property type="protein sequence ID" value="TNN75893.1"/>
    <property type="molecule type" value="Genomic_DNA"/>
</dbReference>
<proteinExistence type="predicted"/>
<reference evidence="1 2" key="1">
    <citation type="submission" date="2019-03" db="EMBL/GenBank/DDBJ databases">
        <title>First draft genome of Liparis tanakae, snailfish: a comprehensive survey of snailfish specific genes.</title>
        <authorList>
            <person name="Kim W."/>
            <person name="Song I."/>
            <person name="Jeong J.-H."/>
            <person name="Kim D."/>
            <person name="Kim S."/>
            <person name="Ryu S."/>
            <person name="Song J.Y."/>
            <person name="Lee S.K."/>
        </authorList>
    </citation>
    <scope>NUCLEOTIDE SEQUENCE [LARGE SCALE GENOMIC DNA]</scope>
    <source>
        <tissue evidence="1">Muscle</tissue>
    </source>
</reference>
<evidence type="ECO:0000313" key="1">
    <source>
        <dbReference type="EMBL" id="TNN75893.1"/>
    </source>
</evidence>
<organism evidence="1 2">
    <name type="scientific">Liparis tanakae</name>
    <name type="common">Tanaka's snailfish</name>
    <dbReference type="NCBI Taxonomy" id="230148"/>
    <lineage>
        <taxon>Eukaryota</taxon>
        <taxon>Metazoa</taxon>
        <taxon>Chordata</taxon>
        <taxon>Craniata</taxon>
        <taxon>Vertebrata</taxon>
        <taxon>Euteleostomi</taxon>
        <taxon>Actinopterygii</taxon>
        <taxon>Neopterygii</taxon>
        <taxon>Teleostei</taxon>
        <taxon>Neoteleostei</taxon>
        <taxon>Acanthomorphata</taxon>
        <taxon>Eupercaria</taxon>
        <taxon>Perciformes</taxon>
        <taxon>Cottioidei</taxon>
        <taxon>Cottales</taxon>
        <taxon>Liparidae</taxon>
        <taxon>Liparis</taxon>
    </lineage>
</organism>
<evidence type="ECO:0000313" key="2">
    <source>
        <dbReference type="Proteomes" id="UP000314294"/>
    </source>
</evidence>